<evidence type="ECO:0000259" key="2">
    <source>
        <dbReference type="PROSITE" id="PS50990"/>
    </source>
</evidence>
<comment type="caution">
    <text evidence="3">The sequence shown here is derived from an EMBL/GenBank/DDBJ whole genome shotgun (WGS) entry which is preliminary data.</text>
</comment>
<keyword evidence="4" id="KW-1185">Reference proteome</keyword>
<dbReference type="AlphaFoldDB" id="A0A418XRE4"/>
<reference evidence="3 4" key="1">
    <citation type="submission" date="2018-09" db="EMBL/GenBank/DDBJ databases">
        <authorList>
            <person name="Zhu H."/>
        </authorList>
    </citation>
    <scope>NUCLEOTIDE SEQUENCE [LARGE SCALE GENOMIC DNA]</scope>
    <source>
        <strain evidence="3 4">K1S02-61</strain>
    </source>
</reference>
<dbReference type="Pfam" id="PF03412">
    <property type="entry name" value="Peptidase_C39"/>
    <property type="match status" value="1"/>
</dbReference>
<dbReference type="GO" id="GO:0005524">
    <property type="term" value="F:ATP binding"/>
    <property type="evidence" value="ECO:0007669"/>
    <property type="project" value="InterPro"/>
</dbReference>
<dbReference type="Gene3D" id="3.90.70.10">
    <property type="entry name" value="Cysteine proteinases"/>
    <property type="match status" value="1"/>
</dbReference>
<feature type="chain" id="PRO_5019304538" evidence="1">
    <location>
        <begin position="23"/>
        <end position="226"/>
    </location>
</feature>
<gene>
    <name evidence="3" type="ORF">D3872_15310</name>
</gene>
<feature type="domain" description="Peptidase C39" evidence="2">
    <location>
        <begin position="50"/>
        <end position="180"/>
    </location>
</feature>
<dbReference type="EMBL" id="QYUP01000121">
    <property type="protein sequence ID" value="RJG15075.1"/>
    <property type="molecule type" value="Genomic_DNA"/>
</dbReference>
<organism evidence="3 4">
    <name type="scientific">Massilia cavernae</name>
    <dbReference type="NCBI Taxonomy" id="2320864"/>
    <lineage>
        <taxon>Bacteria</taxon>
        <taxon>Pseudomonadati</taxon>
        <taxon>Pseudomonadota</taxon>
        <taxon>Betaproteobacteria</taxon>
        <taxon>Burkholderiales</taxon>
        <taxon>Oxalobacteraceae</taxon>
        <taxon>Telluria group</taxon>
        <taxon>Massilia</taxon>
    </lineage>
</organism>
<dbReference type="GO" id="GO:0016020">
    <property type="term" value="C:membrane"/>
    <property type="evidence" value="ECO:0007669"/>
    <property type="project" value="InterPro"/>
</dbReference>
<name>A0A418XRE4_9BURK</name>
<feature type="signal peptide" evidence="1">
    <location>
        <begin position="1"/>
        <end position="22"/>
    </location>
</feature>
<evidence type="ECO:0000313" key="4">
    <source>
        <dbReference type="Proteomes" id="UP000284006"/>
    </source>
</evidence>
<dbReference type="CDD" id="cd02423">
    <property type="entry name" value="Peptidase_C39G"/>
    <property type="match status" value="1"/>
</dbReference>
<keyword evidence="1" id="KW-0732">Signal</keyword>
<accession>A0A418XRE4</accession>
<dbReference type="RefSeq" id="WP_119811611.1">
    <property type="nucleotide sequence ID" value="NZ_QYUP01000121.1"/>
</dbReference>
<evidence type="ECO:0000313" key="3">
    <source>
        <dbReference type="EMBL" id="RJG15075.1"/>
    </source>
</evidence>
<proteinExistence type="predicted"/>
<protein>
    <submittedName>
        <fullName evidence="3">Peptidase C39</fullName>
    </submittedName>
</protein>
<sequence length="226" mass="24875">MMMPSTVYPALLTLALAAPAQAIEFGVGSLQVKIPLTSIKQARMATTTRQQFDFSCGSAAVATLMTYHYNRPVTEQAVFEQMFRDGDKAKIRTQGFSLLDMQKFLASHGLRGDGFQLPLAKLFEAKLPAIVLISDKGYNHFVVIKGTADGRILLGDPSSGTRVMPIARFHEIWKNKLLFVIHGYKGMPAFNGEADWRSAPIARLDDPLNRTGLDVATLPRFGPGEF</sequence>
<evidence type="ECO:0000256" key="1">
    <source>
        <dbReference type="SAM" id="SignalP"/>
    </source>
</evidence>
<dbReference type="InterPro" id="IPR005074">
    <property type="entry name" value="Peptidase_C39"/>
</dbReference>
<dbReference type="OrthoDB" id="13401at2"/>
<dbReference type="GO" id="GO:0008233">
    <property type="term" value="F:peptidase activity"/>
    <property type="evidence" value="ECO:0007669"/>
    <property type="project" value="InterPro"/>
</dbReference>
<dbReference type="GO" id="GO:0006508">
    <property type="term" value="P:proteolysis"/>
    <property type="evidence" value="ECO:0007669"/>
    <property type="project" value="InterPro"/>
</dbReference>
<dbReference type="Proteomes" id="UP000284006">
    <property type="component" value="Unassembled WGS sequence"/>
</dbReference>
<dbReference type="PROSITE" id="PS50990">
    <property type="entry name" value="PEPTIDASE_C39"/>
    <property type="match status" value="1"/>
</dbReference>